<dbReference type="GeneID" id="19969157"/>
<keyword evidence="3" id="KW-1185">Reference proteome</keyword>
<dbReference type="VEuPathDB" id="FungiDB:HMPREF1541_01818"/>
<protein>
    <submittedName>
        <fullName evidence="2">Uncharacterized protein</fullName>
    </submittedName>
</protein>
<dbReference type="HOGENOM" id="CLU_523749_0_0_1"/>
<name>W2S1Q7_CYPE1</name>
<feature type="compositionally biased region" description="Basic and acidic residues" evidence="1">
    <location>
        <begin position="55"/>
        <end position="64"/>
    </location>
</feature>
<dbReference type="InParanoid" id="W2S1Q7"/>
<dbReference type="OrthoDB" id="10659722at2759"/>
<feature type="compositionally biased region" description="Polar residues" evidence="1">
    <location>
        <begin position="226"/>
        <end position="239"/>
    </location>
</feature>
<dbReference type="RefSeq" id="XP_008714397.1">
    <property type="nucleotide sequence ID" value="XM_008716175.1"/>
</dbReference>
<feature type="compositionally biased region" description="Acidic residues" evidence="1">
    <location>
        <begin position="41"/>
        <end position="53"/>
    </location>
</feature>
<organism evidence="2 3">
    <name type="scientific">Cyphellophora europaea (strain CBS 101466)</name>
    <name type="common">Phialophora europaea</name>
    <dbReference type="NCBI Taxonomy" id="1220924"/>
    <lineage>
        <taxon>Eukaryota</taxon>
        <taxon>Fungi</taxon>
        <taxon>Dikarya</taxon>
        <taxon>Ascomycota</taxon>
        <taxon>Pezizomycotina</taxon>
        <taxon>Eurotiomycetes</taxon>
        <taxon>Chaetothyriomycetidae</taxon>
        <taxon>Chaetothyriales</taxon>
        <taxon>Cyphellophoraceae</taxon>
        <taxon>Cyphellophora</taxon>
    </lineage>
</organism>
<evidence type="ECO:0000256" key="1">
    <source>
        <dbReference type="SAM" id="MobiDB-lite"/>
    </source>
</evidence>
<feature type="region of interest" description="Disordered" evidence="1">
    <location>
        <begin position="181"/>
        <end position="241"/>
    </location>
</feature>
<reference evidence="2 3" key="1">
    <citation type="submission" date="2013-03" db="EMBL/GenBank/DDBJ databases">
        <title>The Genome Sequence of Phialophora europaea CBS 101466.</title>
        <authorList>
            <consortium name="The Broad Institute Genomics Platform"/>
            <person name="Cuomo C."/>
            <person name="de Hoog S."/>
            <person name="Gorbushina A."/>
            <person name="Walker B."/>
            <person name="Young S.K."/>
            <person name="Zeng Q."/>
            <person name="Gargeya S."/>
            <person name="Fitzgerald M."/>
            <person name="Haas B."/>
            <person name="Abouelleil A."/>
            <person name="Allen A.W."/>
            <person name="Alvarado L."/>
            <person name="Arachchi H.M."/>
            <person name="Berlin A.M."/>
            <person name="Chapman S.B."/>
            <person name="Gainer-Dewar J."/>
            <person name="Goldberg J."/>
            <person name="Griggs A."/>
            <person name="Gujja S."/>
            <person name="Hansen M."/>
            <person name="Howarth C."/>
            <person name="Imamovic A."/>
            <person name="Ireland A."/>
            <person name="Larimer J."/>
            <person name="McCowan C."/>
            <person name="Murphy C."/>
            <person name="Pearson M."/>
            <person name="Poon T.W."/>
            <person name="Priest M."/>
            <person name="Roberts A."/>
            <person name="Saif S."/>
            <person name="Shea T."/>
            <person name="Sisk P."/>
            <person name="Sykes S."/>
            <person name="Wortman J."/>
            <person name="Nusbaum C."/>
            <person name="Birren B."/>
        </authorList>
    </citation>
    <scope>NUCLEOTIDE SEQUENCE [LARGE SCALE GENOMIC DNA]</scope>
    <source>
        <strain evidence="2 3">CBS 101466</strain>
    </source>
</reference>
<proteinExistence type="predicted"/>
<feature type="compositionally biased region" description="Pro residues" evidence="1">
    <location>
        <begin position="193"/>
        <end position="213"/>
    </location>
</feature>
<dbReference type="EMBL" id="KB822718">
    <property type="protein sequence ID" value="ETN42661.1"/>
    <property type="molecule type" value="Genomic_DNA"/>
</dbReference>
<feature type="compositionally biased region" description="Polar residues" evidence="1">
    <location>
        <begin position="1"/>
        <end position="12"/>
    </location>
</feature>
<accession>W2S1Q7</accession>
<evidence type="ECO:0000313" key="2">
    <source>
        <dbReference type="EMBL" id="ETN42661.1"/>
    </source>
</evidence>
<feature type="region of interest" description="Disordered" evidence="1">
    <location>
        <begin position="1"/>
        <end position="73"/>
    </location>
</feature>
<gene>
    <name evidence="2" type="ORF">HMPREF1541_01818</name>
</gene>
<dbReference type="Proteomes" id="UP000030752">
    <property type="component" value="Unassembled WGS sequence"/>
</dbReference>
<evidence type="ECO:0000313" key="3">
    <source>
        <dbReference type="Proteomes" id="UP000030752"/>
    </source>
</evidence>
<sequence>MSPEDTLSSIHSSEAEDDIHMSDAPLSPPMGSEGDASVDLTESDADNADDNDDTTGTHDFDRRTRNGRPFPVPIRAVGHIDGYPVEGTVVPPGLSCYEVCQQYPNSLYGDGLDPFMQHNWSCGQIFNCLKKDARQALTRNHKTADKNLSNAIAKRMNKRRLKLRRDGTWDMLMLGPKIREQGCNMRGNGRFPGPAPPAPPAPTLPPQPTPPQSAPFQPGALGTPNPLVQQQPPSTSLTLQPAVGAPAYDDETHPQDEFFSNKIRCPPRPDPHAGGFHELPPYNEAMEIRRLSLFPGEDGYLPLLPANEEINRAMHAWGVTMQQVRRANLNQPAAHGYQQQIYPAQNGYHQPQVPRMHSWMPLQTHQNLAHVQQSPDRAHSYQSVTSLENGENHTSTNWSHQDIDEFTTPNHLHYTYPDPSWSTRSNYEWIQDGLDNAQNLQQPQQSVYEPGQNAFEVTPWDASVNPFANNGNFSSGRQFLPIPQSEFMYDLDRNNDIKYQSEQGVGQQLEARYQEHKEQP</sequence>
<dbReference type="AlphaFoldDB" id="W2S1Q7"/>